<sequence>MIMSTETLHDALVLTPPDTKIMAAAHQNINVQVTALKLEFLPVIKEKMRPLQTALTNADKTYREKLATVTVQLNSINLHPIDLTQQQIEADNTLSDEQKQQAFSELNEERAHKISNLITAVRNSAKAIAERSDDVLQINLTLDGNRLPQILQQQIDTLTQRAAGRNERMSEIAEDRRLLNETIKTFEAYNLVDRFKEILPTPEELELANLPSPHIAAVSVGIARLGKLLDKLSTALTYKDLTEERDRLRLRYNALLDESRLATQETKATQLKLDELAALASVDQSKMLWVQEVKKFYQSLYSFLDQVTPKELPSASISQNVEQLKAYIKSFYSVSRII</sequence>
<evidence type="ECO:0000313" key="1">
    <source>
        <dbReference type="EMBL" id="QGT80653.1"/>
    </source>
</evidence>
<dbReference type="Proteomes" id="UP000423413">
    <property type="component" value="Chromosome"/>
</dbReference>
<protein>
    <submittedName>
        <fullName evidence="1">Alpha-xenorhabdolysin family binary toxin subunit B</fullName>
    </submittedName>
</protein>
<dbReference type="EMBL" id="CP046441">
    <property type="protein sequence ID" value="QGT80653.1"/>
    <property type="molecule type" value="Genomic_DNA"/>
</dbReference>
<dbReference type="RefSeq" id="WP_122354664.1">
    <property type="nucleotide sequence ID" value="NZ_CP046441.1"/>
</dbReference>
<organism evidence="1 2">
    <name type="scientific">Pseudomonas coronafaciens pv. coronafaciens</name>
    <dbReference type="NCBI Taxonomy" id="235275"/>
    <lineage>
        <taxon>Bacteria</taxon>
        <taxon>Pseudomonadati</taxon>
        <taxon>Pseudomonadota</taxon>
        <taxon>Gammaproteobacteria</taxon>
        <taxon>Pseudomonadales</taxon>
        <taxon>Pseudomonadaceae</taxon>
        <taxon>Pseudomonas</taxon>
        <taxon>Pseudomonas coronafaciens</taxon>
    </lineage>
</organism>
<proteinExistence type="predicted"/>
<reference evidence="1 2" key="1">
    <citation type="submission" date="2019-11" db="EMBL/GenBank/DDBJ databases">
        <title>Complete genome sequence of Pseudomonas syringae pv. coronafaciens isolate B19001 originated in imported oat cereal.</title>
        <authorList>
            <person name="Kim S.M."/>
            <person name="Lee B.C."/>
            <person name="Seo S.J."/>
            <person name="Lee J.E."/>
            <person name="Choi N.J."/>
            <person name="Park J.H."/>
        </authorList>
    </citation>
    <scope>NUCLEOTIDE SEQUENCE [LARGE SCALE GENOMIC DNA]</scope>
    <source>
        <strain evidence="1 2">B19001</strain>
    </source>
</reference>
<name>A0AAE6UN07_9PSED</name>
<dbReference type="InterPro" id="IPR047760">
    <property type="entry name" value="XaxB-like"/>
</dbReference>
<dbReference type="AlphaFoldDB" id="A0AAE6UN07"/>
<dbReference type="NCBIfam" id="NF033927">
    <property type="entry name" value="alph_xenorhab_B"/>
    <property type="match status" value="1"/>
</dbReference>
<accession>A0AAE6UN07</accession>
<gene>
    <name evidence="1" type="ORF">GMO17_05425</name>
</gene>
<evidence type="ECO:0000313" key="2">
    <source>
        <dbReference type="Proteomes" id="UP000423413"/>
    </source>
</evidence>